<evidence type="ECO:0000256" key="7">
    <source>
        <dbReference type="ARBA" id="ARBA00023065"/>
    </source>
</evidence>
<dbReference type="GO" id="GO:0005886">
    <property type="term" value="C:plasma membrane"/>
    <property type="evidence" value="ECO:0007669"/>
    <property type="project" value="UniProtKB-SubCell"/>
</dbReference>
<keyword evidence="7" id="KW-0406">Ion transport</keyword>
<dbReference type="InterPro" id="IPR006153">
    <property type="entry name" value="Cation/H_exchanger_TM"/>
</dbReference>
<feature type="domain" description="Cation/H+ exchanger transmembrane" evidence="10">
    <location>
        <begin position="20"/>
        <end position="238"/>
    </location>
</feature>
<gene>
    <name evidence="11" type="ORF">JCM9157_3900</name>
</gene>
<dbReference type="GO" id="GO:0015297">
    <property type="term" value="F:antiporter activity"/>
    <property type="evidence" value="ECO:0007669"/>
    <property type="project" value="UniProtKB-KW"/>
</dbReference>
<evidence type="ECO:0000256" key="5">
    <source>
        <dbReference type="ARBA" id="ARBA00022692"/>
    </source>
</evidence>
<dbReference type="Proteomes" id="UP000018896">
    <property type="component" value="Unassembled WGS sequence"/>
</dbReference>
<keyword evidence="6 9" id="KW-1133">Transmembrane helix</keyword>
<feature type="transmembrane region" description="Helical" evidence="9">
    <location>
        <begin position="35"/>
        <end position="55"/>
    </location>
</feature>
<dbReference type="GO" id="GO:1902600">
    <property type="term" value="P:proton transmembrane transport"/>
    <property type="evidence" value="ECO:0007669"/>
    <property type="project" value="InterPro"/>
</dbReference>
<dbReference type="Pfam" id="PF00999">
    <property type="entry name" value="Na_H_Exchanger"/>
    <property type="match status" value="1"/>
</dbReference>
<dbReference type="InterPro" id="IPR038770">
    <property type="entry name" value="Na+/solute_symporter_sf"/>
</dbReference>
<feature type="transmembrane region" description="Helical" evidence="9">
    <location>
        <begin position="61"/>
        <end position="79"/>
    </location>
</feature>
<evidence type="ECO:0000256" key="3">
    <source>
        <dbReference type="ARBA" id="ARBA00022449"/>
    </source>
</evidence>
<comment type="subcellular location">
    <subcellularLocation>
        <location evidence="1">Cell membrane</location>
        <topology evidence="1">Multi-pass membrane protein</topology>
    </subcellularLocation>
</comment>
<keyword evidence="4" id="KW-1003">Cell membrane</keyword>
<evidence type="ECO:0000256" key="2">
    <source>
        <dbReference type="ARBA" id="ARBA00022448"/>
    </source>
</evidence>
<feature type="transmembrane region" description="Helical" evidence="9">
    <location>
        <begin position="191"/>
        <end position="210"/>
    </location>
</feature>
<evidence type="ECO:0000313" key="12">
    <source>
        <dbReference type="Proteomes" id="UP000018896"/>
    </source>
</evidence>
<evidence type="ECO:0000256" key="9">
    <source>
        <dbReference type="SAM" id="Phobius"/>
    </source>
</evidence>
<name>W4QZE8_HALA3</name>
<reference evidence="11 12" key="1">
    <citation type="journal article" date="2014" name="Genome Announc.">
        <title>Draft Genome Sequences of Three Alkaliphilic Bacillus Strains, Bacillus wakoensis JCM 9140T, Bacillus akibai JCM 9157T, and Bacillus hemicellulosilyticus JCM 9152T.</title>
        <authorList>
            <person name="Yuki M."/>
            <person name="Oshima K."/>
            <person name="Suda W."/>
            <person name="Oshida Y."/>
            <person name="Kitamura K."/>
            <person name="Iida T."/>
            <person name="Hattori M."/>
            <person name="Ohkuma M."/>
        </authorList>
    </citation>
    <scope>NUCLEOTIDE SEQUENCE [LARGE SCALE GENOMIC DNA]</scope>
    <source>
        <strain evidence="11 12">JCM 9157</strain>
    </source>
</reference>
<evidence type="ECO:0000259" key="10">
    <source>
        <dbReference type="Pfam" id="PF00999"/>
    </source>
</evidence>
<keyword evidence="12" id="KW-1185">Reference proteome</keyword>
<dbReference type="AlphaFoldDB" id="W4QZE8"/>
<evidence type="ECO:0000256" key="4">
    <source>
        <dbReference type="ARBA" id="ARBA00022475"/>
    </source>
</evidence>
<keyword evidence="8 9" id="KW-0472">Membrane</keyword>
<accession>W4QZE8</accession>
<comment type="caution">
    <text evidence="11">The sequence shown here is derived from an EMBL/GenBank/DDBJ whole genome shotgun (WGS) entry which is preliminary data.</text>
</comment>
<dbReference type="STRING" id="1236973.JCM9157_3900"/>
<dbReference type="eggNOG" id="COG3263">
    <property type="taxonomic scope" value="Bacteria"/>
</dbReference>
<feature type="transmembrane region" description="Helical" evidence="9">
    <location>
        <begin position="222"/>
        <end position="239"/>
    </location>
</feature>
<feature type="transmembrane region" description="Helical" evidence="9">
    <location>
        <begin position="124"/>
        <end position="144"/>
    </location>
</feature>
<dbReference type="EMBL" id="BAUV01000040">
    <property type="protein sequence ID" value="GAE36689.1"/>
    <property type="molecule type" value="Genomic_DNA"/>
</dbReference>
<sequence length="240" mass="25866">MLEQINVDYFILLTALLLIIGVLTTKFSTRLGVPALVLFLLVGMIMGSDGLGLIHFNNPKLAQLIGILALVVILFEGGLQTKWSSVRAVATPSLSLATLGVLLTTVVVAVAAKLIFDISWLEGLLFGAIVGSTDAAAIFAVLKGQNIRDRLSSTLEAESGTNDPMAVFLTLSLIELMTIESPFYYLLVGSFIWQMGMGLFLGFLFGRFAGYAINKINLDSSGLYPIFALAFALLTYIFQT</sequence>
<evidence type="ECO:0000313" key="11">
    <source>
        <dbReference type="EMBL" id="GAE36689.1"/>
    </source>
</evidence>
<keyword evidence="2" id="KW-0813">Transport</keyword>
<protein>
    <submittedName>
        <fullName evidence="11">Na+/H+ antiporter</fullName>
    </submittedName>
</protein>
<feature type="transmembrane region" description="Helical" evidence="9">
    <location>
        <begin position="91"/>
        <end position="112"/>
    </location>
</feature>
<dbReference type="PANTHER" id="PTHR32507">
    <property type="entry name" value="NA(+)/H(+) ANTIPORTER 1"/>
    <property type="match status" value="1"/>
</dbReference>
<organism evidence="11 12">
    <name type="scientific">Halalkalibacter akibai (strain ATCC 43226 / DSM 21942 / CIP 109018 / JCM 9157 / 1139)</name>
    <name type="common">Bacillus akibai</name>
    <dbReference type="NCBI Taxonomy" id="1236973"/>
    <lineage>
        <taxon>Bacteria</taxon>
        <taxon>Bacillati</taxon>
        <taxon>Bacillota</taxon>
        <taxon>Bacilli</taxon>
        <taxon>Bacillales</taxon>
        <taxon>Bacillaceae</taxon>
        <taxon>Halalkalibacter</taxon>
    </lineage>
</organism>
<feature type="transmembrane region" description="Helical" evidence="9">
    <location>
        <begin position="6"/>
        <end position="23"/>
    </location>
</feature>
<evidence type="ECO:0000256" key="6">
    <source>
        <dbReference type="ARBA" id="ARBA00022989"/>
    </source>
</evidence>
<evidence type="ECO:0000256" key="8">
    <source>
        <dbReference type="ARBA" id="ARBA00023136"/>
    </source>
</evidence>
<evidence type="ECO:0000256" key="1">
    <source>
        <dbReference type="ARBA" id="ARBA00004651"/>
    </source>
</evidence>
<proteinExistence type="predicted"/>
<dbReference type="PANTHER" id="PTHR32507:SF7">
    <property type="entry name" value="K(+)_H(+) ANTIPORTER NHAP2"/>
    <property type="match status" value="1"/>
</dbReference>
<keyword evidence="5 9" id="KW-0812">Transmembrane</keyword>
<keyword evidence="3" id="KW-0050">Antiport</keyword>
<dbReference type="Gene3D" id="1.20.1530.20">
    <property type="match status" value="1"/>
</dbReference>